<keyword evidence="1" id="KW-0805">Transcription regulation</keyword>
<dbReference type="CDD" id="cd01392">
    <property type="entry name" value="HTH_LacI"/>
    <property type="match status" value="1"/>
</dbReference>
<evidence type="ECO:0000256" key="3">
    <source>
        <dbReference type="ARBA" id="ARBA00023163"/>
    </source>
</evidence>
<dbReference type="PANTHER" id="PTHR30146:SF153">
    <property type="entry name" value="LACTOSE OPERON REPRESSOR"/>
    <property type="match status" value="1"/>
</dbReference>
<dbReference type="SUPFAM" id="SSF53822">
    <property type="entry name" value="Periplasmic binding protein-like I"/>
    <property type="match status" value="1"/>
</dbReference>
<dbReference type="PROSITE" id="PS50932">
    <property type="entry name" value="HTH_LACI_2"/>
    <property type="match status" value="1"/>
</dbReference>
<proteinExistence type="predicted"/>
<dbReference type="GO" id="GO:0000976">
    <property type="term" value="F:transcription cis-regulatory region binding"/>
    <property type="evidence" value="ECO:0007669"/>
    <property type="project" value="TreeGrafter"/>
</dbReference>
<evidence type="ECO:0000256" key="1">
    <source>
        <dbReference type="ARBA" id="ARBA00023015"/>
    </source>
</evidence>
<protein>
    <submittedName>
        <fullName evidence="5">Lactose operon repressor</fullName>
    </submittedName>
</protein>
<dbReference type="CDD" id="cd01574">
    <property type="entry name" value="PBP1_LacI"/>
    <property type="match status" value="1"/>
</dbReference>
<dbReference type="SUPFAM" id="SSF47413">
    <property type="entry name" value="lambda repressor-like DNA-binding domains"/>
    <property type="match status" value="1"/>
</dbReference>
<dbReference type="InterPro" id="IPR010982">
    <property type="entry name" value="Lambda_DNA-bd_dom_sf"/>
</dbReference>
<dbReference type="Gene3D" id="1.10.260.40">
    <property type="entry name" value="lambda repressor-like DNA-binding domains"/>
    <property type="match status" value="1"/>
</dbReference>
<dbReference type="PRINTS" id="PR00036">
    <property type="entry name" value="HTHLACI"/>
</dbReference>
<dbReference type="InterPro" id="IPR028082">
    <property type="entry name" value="Peripla_BP_I"/>
</dbReference>
<evidence type="ECO:0000256" key="2">
    <source>
        <dbReference type="ARBA" id="ARBA00023125"/>
    </source>
</evidence>
<dbReference type="InterPro" id="IPR000843">
    <property type="entry name" value="HTH_LacI"/>
</dbReference>
<evidence type="ECO:0000313" key="5">
    <source>
        <dbReference type="EMBL" id="MPM12107.1"/>
    </source>
</evidence>
<dbReference type="AlphaFoldDB" id="A0A644X850"/>
<dbReference type="Pfam" id="PF13377">
    <property type="entry name" value="Peripla_BP_3"/>
    <property type="match status" value="1"/>
</dbReference>
<reference evidence="5" key="1">
    <citation type="submission" date="2019-08" db="EMBL/GenBank/DDBJ databases">
        <authorList>
            <person name="Kucharzyk K."/>
            <person name="Murdoch R.W."/>
            <person name="Higgins S."/>
            <person name="Loffler F."/>
        </authorList>
    </citation>
    <scope>NUCLEOTIDE SEQUENCE</scope>
</reference>
<keyword evidence="3" id="KW-0804">Transcription</keyword>
<dbReference type="GO" id="GO:0003700">
    <property type="term" value="F:DNA-binding transcription factor activity"/>
    <property type="evidence" value="ECO:0007669"/>
    <property type="project" value="TreeGrafter"/>
</dbReference>
<evidence type="ECO:0000259" key="4">
    <source>
        <dbReference type="PROSITE" id="PS50932"/>
    </source>
</evidence>
<feature type="domain" description="HTH lacI-type" evidence="4">
    <location>
        <begin position="32"/>
        <end position="86"/>
    </location>
</feature>
<keyword evidence="2" id="KW-0238">DNA-binding</keyword>
<dbReference type="EMBL" id="VSSQ01001922">
    <property type="protein sequence ID" value="MPM12107.1"/>
    <property type="molecule type" value="Genomic_DNA"/>
</dbReference>
<name>A0A644X850_9ZZZZ</name>
<gene>
    <name evidence="5" type="primary">lacI_1</name>
    <name evidence="5" type="ORF">SDC9_58458</name>
</gene>
<dbReference type="Pfam" id="PF00356">
    <property type="entry name" value="LacI"/>
    <property type="match status" value="1"/>
</dbReference>
<dbReference type="InterPro" id="IPR046335">
    <property type="entry name" value="LacI/GalR-like_sensor"/>
</dbReference>
<comment type="caution">
    <text evidence="5">The sequence shown here is derived from an EMBL/GenBank/DDBJ whole genome shotgun (WGS) entry which is preliminary data.</text>
</comment>
<dbReference type="SMART" id="SM00354">
    <property type="entry name" value="HTH_LACI"/>
    <property type="match status" value="1"/>
</dbReference>
<dbReference type="PANTHER" id="PTHR30146">
    <property type="entry name" value="LACI-RELATED TRANSCRIPTIONAL REPRESSOR"/>
    <property type="match status" value="1"/>
</dbReference>
<accession>A0A644X850</accession>
<organism evidence="5">
    <name type="scientific">bioreactor metagenome</name>
    <dbReference type="NCBI Taxonomy" id="1076179"/>
    <lineage>
        <taxon>unclassified sequences</taxon>
        <taxon>metagenomes</taxon>
        <taxon>ecological metagenomes</taxon>
    </lineage>
</organism>
<dbReference type="Gene3D" id="3.40.50.2300">
    <property type="match status" value="2"/>
</dbReference>
<sequence length="362" mass="38922">MGGIDKDDGVYVFDEISSRIDDSTVDVAKRGPTMADVARVAGVSAQTVSRVANGESGVRAKTRERVVEAMRHIGYRPNGAARALKRGRFNSVGIITFTLSSYGNIRTVDSLSSALMRRGFSVNLIVAPDRTEQSISGAFNRLADEAVDAIILLFEAGLIDSAQAEFPPGLPVLIIGSTGHELKLPTVDVDQEQGATLATEHLVQLGHRNIWHVRGPKTEFAASRREDAWRAVMLANGLDDRRIIPGDWTAKSGYAAGRLLANRDDVTAVFTANDSMALGLIRALRENGKDVPGDVSIVGFDNIADSEYLWPPLTTIDQDFSIVGDVAASMVLSAVANGDLVPRQEVVSTQLIVRQSTTVPKI</sequence>